<dbReference type="Proteomes" id="UP001596972">
    <property type="component" value="Unassembled WGS sequence"/>
</dbReference>
<gene>
    <name evidence="2" type="ORF">ACFQ11_36240</name>
</gene>
<comment type="caution">
    <text evidence="2">The sequence shown here is derived from an EMBL/GenBank/DDBJ whole genome shotgun (WGS) entry which is preliminary data.</text>
</comment>
<reference evidence="3" key="1">
    <citation type="journal article" date="2019" name="Int. J. Syst. Evol. Microbiol.">
        <title>The Global Catalogue of Microorganisms (GCM) 10K type strain sequencing project: providing services to taxonomists for standard genome sequencing and annotation.</title>
        <authorList>
            <consortium name="The Broad Institute Genomics Platform"/>
            <consortium name="The Broad Institute Genome Sequencing Center for Infectious Disease"/>
            <person name="Wu L."/>
            <person name="Ma J."/>
        </authorList>
    </citation>
    <scope>NUCLEOTIDE SEQUENCE [LARGE SCALE GENOMIC DNA]</scope>
    <source>
        <strain evidence="3">JCM 31202</strain>
    </source>
</reference>
<protein>
    <submittedName>
        <fullName evidence="2">Uncharacterized protein</fullName>
    </submittedName>
</protein>
<proteinExistence type="predicted"/>
<evidence type="ECO:0000313" key="3">
    <source>
        <dbReference type="Proteomes" id="UP001596972"/>
    </source>
</evidence>
<keyword evidence="3" id="KW-1185">Reference proteome</keyword>
<evidence type="ECO:0000256" key="1">
    <source>
        <dbReference type="SAM" id="MobiDB-lite"/>
    </source>
</evidence>
<sequence length="59" mass="6292">RDAPRPGADPPDAPADVPAGGPARPRDPSWIEAECRRRFPGDPVRTRACVAALRSRFGG</sequence>
<organism evidence="2 3">
    <name type="scientific">Actinomadura sediminis</name>
    <dbReference type="NCBI Taxonomy" id="1038904"/>
    <lineage>
        <taxon>Bacteria</taxon>
        <taxon>Bacillati</taxon>
        <taxon>Actinomycetota</taxon>
        <taxon>Actinomycetes</taxon>
        <taxon>Streptosporangiales</taxon>
        <taxon>Thermomonosporaceae</taxon>
        <taxon>Actinomadura</taxon>
    </lineage>
</organism>
<dbReference type="EMBL" id="JBHTJA010000175">
    <property type="protein sequence ID" value="MFD0905870.1"/>
    <property type="molecule type" value="Genomic_DNA"/>
</dbReference>
<feature type="compositionally biased region" description="Low complexity" evidence="1">
    <location>
        <begin position="14"/>
        <end position="23"/>
    </location>
</feature>
<accession>A0ABW3F231</accession>
<evidence type="ECO:0000313" key="2">
    <source>
        <dbReference type="EMBL" id="MFD0905870.1"/>
    </source>
</evidence>
<dbReference type="RefSeq" id="WP_378307215.1">
    <property type="nucleotide sequence ID" value="NZ_JBHTJA010000175.1"/>
</dbReference>
<name>A0ABW3F231_9ACTN</name>
<feature type="region of interest" description="Disordered" evidence="1">
    <location>
        <begin position="1"/>
        <end position="30"/>
    </location>
</feature>
<feature type="non-terminal residue" evidence="2">
    <location>
        <position position="1"/>
    </location>
</feature>